<accession>D5MKY9</accession>
<dbReference type="InterPro" id="IPR034151">
    <property type="entry name" value="TOPRIM_DnaG_bac"/>
</dbReference>
<reference evidence="16 17" key="1">
    <citation type="journal article" date="2010" name="Nature">
        <title>Nitrite-driven anaerobic methane oxidation by oxygenic bacteria.</title>
        <authorList>
            <person name="Ettwig K.F."/>
            <person name="Butler M.K."/>
            <person name="Le Paslier D."/>
            <person name="Pelletier E."/>
            <person name="Mangenot S."/>
            <person name="Kuypers M.M.M."/>
            <person name="Schreiber F."/>
            <person name="Dutilh B.E."/>
            <person name="Zedelius J."/>
            <person name="de Beer D."/>
            <person name="Gloerich J."/>
            <person name="Wessels H.J.C.T."/>
            <person name="van Allen T."/>
            <person name="Luesken F."/>
            <person name="Wu M."/>
            <person name="van de Pas-Schoonen K.T."/>
            <person name="Op den Camp H.J.M."/>
            <person name="Janssen-Megens E.M."/>
            <person name="Francoijs K-J."/>
            <person name="Stunnenberg H."/>
            <person name="Weissenbach J."/>
            <person name="Jetten M.S.M."/>
            <person name="Strous M."/>
        </authorList>
    </citation>
    <scope>NUCLEOTIDE SEQUENCE [LARGE SCALE GENOMIC DNA]</scope>
</reference>
<dbReference type="InterPro" id="IPR030846">
    <property type="entry name" value="DnaG_bac"/>
</dbReference>
<evidence type="ECO:0000256" key="6">
    <source>
        <dbReference type="ARBA" id="ARBA00022723"/>
    </source>
</evidence>
<dbReference type="SMART" id="SM00493">
    <property type="entry name" value="TOPRIM"/>
    <property type="match status" value="1"/>
</dbReference>
<dbReference type="GO" id="GO:0003677">
    <property type="term" value="F:DNA binding"/>
    <property type="evidence" value="ECO:0007669"/>
    <property type="project" value="UniProtKB-KW"/>
</dbReference>
<dbReference type="SUPFAM" id="SSF57783">
    <property type="entry name" value="Zinc beta-ribbon"/>
    <property type="match status" value="1"/>
</dbReference>
<comment type="similarity">
    <text evidence="12 13">Belongs to the DnaG primase family.</text>
</comment>
<evidence type="ECO:0000256" key="14">
    <source>
        <dbReference type="PIRSR" id="PIRSR002811-1"/>
    </source>
</evidence>
<evidence type="ECO:0000256" key="4">
    <source>
        <dbReference type="ARBA" id="ARBA00022695"/>
    </source>
</evidence>
<dbReference type="InterPro" id="IPR013264">
    <property type="entry name" value="DNAG_N"/>
</dbReference>
<dbReference type="SMART" id="SM00400">
    <property type="entry name" value="ZnF_CHCC"/>
    <property type="match status" value="1"/>
</dbReference>
<dbReference type="CDD" id="cd03364">
    <property type="entry name" value="TOPRIM_DnaG_primases"/>
    <property type="match status" value="1"/>
</dbReference>
<evidence type="ECO:0000256" key="5">
    <source>
        <dbReference type="ARBA" id="ARBA00022705"/>
    </source>
</evidence>
<evidence type="ECO:0000256" key="8">
    <source>
        <dbReference type="ARBA" id="ARBA00022833"/>
    </source>
</evidence>
<dbReference type="NCBIfam" id="TIGR01391">
    <property type="entry name" value="dnaG"/>
    <property type="match status" value="1"/>
</dbReference>
<feature type="zinc finger region" description="CHC2-type" evidence="12 14">
    <location>
        <begin position="52"/>
        <end position="76"/>
    </location>
</feature>
<dbReference type="InterPro" id="IPR019475">
    <property type="entry name" value="DNA_primase_DnaB-bd"/>
</dbReference>
<dbReference type="Pfam" id="PF08275">
    <property type="entry name" value="DNAG_N"/>
    <property type="match status" value="1"/>
</dbReference>
<dbReference type="GO" id="GO:0000428">
    <property type="term" value="C:DNA-directed RNA polymerase complex"/>
    <property type="evidence" value="ECO:0007669"/>
    <property type="project" value="UniProtKB-KW"/>
</dbReference>
<dbReference type="InterPro" id="IPR050219">
    <property type="entry name" value="DnaG_primase"/>
</dbReference>
<comment type="catalytic activity">
    <reaction evidence="12">
        <text>ssDNA + n NTP = ssDNA/pppN(pN)n-1 hybrid + (n-1) diphosphate.</text>
        <dbReference type="EC" id="2.7.7.101"/>
    </reaction>
</comment>
<keyword evidence="4 12" id="KW-0548">Nucleotidyltransferase</keyword>
<dbReference type="InterPro" id="IPR036977">
    <property type="entry name" value="DNA_primase_Znf_CHC2"/>
</dbReference>
<dbReference type="STRING" id="671143.DAMO_2756"/>
<evidence type="ECO:0000259" key="15">
    <source>
        <dbReference type="PROSITE" id="PS50880"/>
    </source>
</evidence>
<dbReference type="Pfam" id="PF01807">
    <property type="entry name" value="Zn_ribbon_DnaG"/>
    <property type="match status" value="1"/>
</dbReference>
<evidence type="ECO:0000256" key="2">
    <source>
        <dbReference type="ARBA" id="ARBA00022515"/>
    </source>
</evidence>
<dbReference type="GO" id="GO:1990077">
    <property type="term" value="C:primosome complex"/>
    <property type="evidence" value="ECO:0007669"/>
    <property type="project" value="UniProtKB-KW"/>
</dbReference>
<dbReference type="GO" id="GO:0006269">
    <property type="term" value="P:DNA replication, synthesis of primer"/>
    <property type="evidence" value="ECO:0007669"/>
    <property type="project" value="UniProtKB-UniRule"/>
</dbReference>
<dbReference type="Gene3D" id="3.90.580.10">
    <property type="entry name" value="Zinc finger, CHC2-type domain"/>
    <property type="match status" value="1"/>
</dbReference>
<evidence type="ECO:0000256" key="1">
    <source>
        <dbReference type="ARBA" id="ARBA00022478"/>
    </source>
</evidence>
<dbReference type="PANTHER" id="PTHR30313:SF2">
    <property type="entry name" value="DNA PRIMASE"/>
    <property type="match status" value="1"/>
</dbReference>
<dbReference type="Pfam" id="PF10410">
    <property type="entry name" value="DnaB_bind"/>
    <property type="match status" value="1"/>
</dbReference>
<dbReference type="InterPro" id="IPR006171">
    <property type="entry name" value="TOPRIM_dom"/>
</dbReference>
<protein>
    <recommendedName>
        <fullName evidence="12 13">DNA primase</fullName>
        <ecNumber evidence="12">2.7.7.101</ecNumber>
    </recommendedName>
</protein>
<comment type="domain">
    <text evidence="12">Contains an N-terminal zinc-binding domain, a central core domain that contains the primase activity, and a C-terminal DnaB-binding domain.</text>
</comment>
<evidence type="ECO:0000256" key="13">
    <source>
        <dbReference type="PIRNR" id="PIRNR002811"/>
    </source>
</evidence>
<dbReference type="InterPro" id="IPR006295">
    <property type="entry name" value="DNA_primase_DnaG"/>
</dbReference>
<dbReference type="InterPro" id="IPR016136">
    <property type="entry name" value="DNA_helicase_N/primase_C"/>
</dbReference>
<evidence type="ECO:0000256" key="12">
    <source>
        <dbReference type="HAMAP-Rule" id="MF_00974"/>
    </source>
</evidence>
<dbReference type="GO" id="GO:0003899">
    <property type="term" value="F:DNA-directed RNA polymerase activity"/>
    <property type="evidence" value="ECO:0007669"/>
    <property type="project" value="UniProtKB-UniRule"/>
</dbReference>
<keyword evidence="2 12" id="KW-0639">Primosome</keyword>
<evidence type="ECO:0000313" key="17">
    <source>
        <dbReference type="Proteomes" id="UP000006898"/>
    </source>
</evidence>
<keyword evidence="6 12" id="KW-0479">Metal-binding</keyword>
<feature type="domain" description="Toprim" evidence="15">
    <location>
        <begin position="276"/>
        <end position="368"/>
    </location>
</feature>
<dbReference type="InterPro" id="IPR002694">
    <property type="entry name" value="Znf_CHC2"/>
</dbReference>
<keyword evidence="8 12" id="KW-0862">Zinc</keyword>
<evidence type="ECO:0000313" key="16">
    <source>
        <dbReference type="EMBL" id="CBE69829.1"/>
    </source>
</evidence>
<dbReference type="HOGENOM" id="CLU_013501_3_1_0"/>
<evidence type="ECO:0000256" key="11">
    <source>
        <dbReference type="ARBA" id="ARBA00023163"/>
    </source>
</evidence>
<dbReference type="Gene3D" id="1.10.860.10">
    <property type="entry name" value="DNAb Helicase, Chain A"/>
    <property type="match status" value="1"/>
</dbReference>
<dbReference type="HAMAP" id="MF_00974">
    <property type="entry name" value="DNA_primase_DnaG"/>
    <property type="match status" value="1"/>
</dbReference>
<dbReference type="Proteomes" id="UP000006898">
    <property type="component" value="Chromosome"/>
</dbReference>
<evidence type="ECO:0000256" key="3">
    <source>
        <dbReference type="ARBA" id="ARBA00022679"/>
    </source>
</evidence>
<evidence type="ECO:0000256" key="9">
    <source>
        <dbReference type="ARBA" id="ARBA00022842"/>
    </source>
</evidence>
<comment type="cofactor">
    <cofactor evidence="12 13 14">
        <name>Zn(2+)</name>
        <dbReference type="ChEBI" id="CHEBI:29105"/>
    </cofactor>
    <text evidence="12 13 14">Binds 1 zinc ion per monomer.</text>
</comment>
<gene>
    <name evidence="12" type="primary">dnaG</name>
    <name evidence="16" type="ORF">DAMO_2756</name>
</gene>
<dbReference type="eggNOG" id="COG0358">
    <property type="taxonomic scope" value="Bacteria"/>
</dbReference>
<name>D5MKY9_METO1</name>
<dbReference type="FunFam" id="3.90.580.10:FF:000001">
    <property type="entry name" value="DNA primase"/>
    <property type="match status" value="1"/>
</dbReference>
<keyword evidence="3 12" id="KW-0808">Transferase</keyword>
<dbReference type="AlphaFoldDB" id="D5MKY9"/>
<dbReference type="FunFam" id="3.90.980.10:FF:000001">
    <property type="entry name" value="DNA primase"/>
    <property type="match status" value="1"/>
</dbReference>
<sequence>MACPWAERHEKDERTVIAEEAVSRVLAGTDIVQLIGRYLPLKPAGRYFKALCPFHNEKTPSFTVNPERQIFHCFGCGEGGDAIGFLMKQEHLSFPEAIRSLADRAGISLPAQSRTHAGSGTGQNEHARHGLLEIHKVAAEFFRHQLQHQTVGTTARAYLRSRGIPDTVVEQFGLGYATASWDGLLRHLLRRGFSKQQVEEAGLALLRKDGSGAYDRFRNRLMIPICDSSGQVIAFGGRVMDDSAPKYLNSPETAIYKKGAHLFGLHLAASAIRDRGSAVVVEGYFDLIALHASGVQHTVAVLGTALTAQQITLLHRHTTRAFLVFDPDPAGIAAARRCVESLLNSGLDWRVILLPDGEDPDRFLRERGPSAFAEALAQSKDLMEFLLDRKVSGFDLTSPEGQAEAVNAVLPLLGAVGNEVTRQHYADKLARRVSLSNDAIVRELNRQVRGRKRDTIPLTLQPRGLPSIEWKLLHLALHHPGAADRVRKRVRPEELEDRSLRRIFQYAVVGQETGRGATPLAAIEPEAQRILTQLLATDLAEYDGEEAVERALSDCLARLTARRERKKGEELRRQMEAAERAGDHAMVAHLQAEFLALNRNRPPLASTQYHGTAR</sequence>
<dbReference type="EC" id="2.7.7.101" evidence="12"/>
<evidence type="ECO:0000256" key="10">
    <source>
        <dbReference type="ARBA" id="ARBA00023125"/>
    </source>
</evidence>
<comment type="function">
    <text evidence="12 13">RNA polymerase that catalyzes the synthesis of short RNA molecules used as primers for DNA polymerase during DNA replication.</text>
</comment>
<dbReference type="Gene3D" id="1.20.50.20">
    <property type="entry name" value="DnaG, RNA polymerase domain, helical bundle"/>
    <property type="match status" value="1"/>
</dbReference>
<dbReference type="KEGG" id="mox:DAMO_2756"/>
<dbReference type="Gene3D" id="3.40.1360.10">
    <property type="match status" value="1"/>
</dbReference>
<dbReference type="Gene3D" id="3.90.980.10">
    <property type="entry name" value="DNA primase, catalytic core, N-terminal domain"/>
    <property type="match status" value="1"/>
</dbReference>
<evidence type="ECO:0000256" key="7">
    <source>
        <dbReference type="ARBA" id="ARBA00022771"/>
    </source>
</evidence>
<dbReference type="PATRIC" id="fig|671143.5.peg.2420"/>
<dbReference type="Pfam" id="PF13155">
    <property type="entry name" value="Toprim_2"/>
    <property type="match status" value="1"/>
</dbReference>
<organism evidence="16 17">
    <name type="scientific">Methylomirabilis oxygeniifera</name>
    <dbReference type="NCBI Taxonomy" id="671143"/>
    <lineage>
        <taxon>Bacteria</taxon>
        <taxon>Candidatus Methylomirabilota</taxon>
        <taxon>Candidatus Methylomirabilia</taxon>
        <taxon>Candidatus Methylomirabilales</taxon>
        <taxon>Candidatus Methylomirabilaceae</taxon>
        <taxon>Candidatus Methylomirabilis</taxon>
    </lineage>
</organism>
<dbReference type="InterPro" id="IPR037068">
    <property type="entry name" value="DNA_primase_core_N_sf"/>
</dbReference>
<dbReference type="PIRSF" id="PIRSF002811">
    <property type="entry name" value="DnaG"/>
    <property type="match status" value="1"/>
</dbReference>
<proteinExistence type="inferred from homology"/>
<dbReference type="PANTHER" id="PTHR30313">
    <property type="entry name" value="DNA PRIMASE"/>
    <property type="match status" value="1"/>
</dbReference>
<keyword evidence="7 12" id="KW-0863">Zinc-finger</keyword>
<dbReference type="PROSITE" id="PS50880">
    <property type="entry name" value="TOPRIM"/>
    <property type="match status" value="1"/>
</dbReference>
<keyword evidence="11 12" id="KW-0804">Transcription</keyword>
<dbReference type="EMBL" id="FP565575">
    <property type="protein sequence ID" value="CBE69829.1"/>
    <property type="molecule type" value="Genomic_DNA"/>
</dbReference>
<keyword evidence="10 12" id="KW-0238">DNA-binding</keyword>
<keyword evidence="5 12" id="KW-0235">DNA replication</keyword>
<dbReference type="GO" id="GO:0005737">
    <property type="term" value="C:cytoplasm"/>
    <property type="evidence" value="ECO:0007669"/>
    <property type="project" value="TreeGrafter"/>
</dbReference>
<keyword evidence="1 12" id="KW-0240">DNA-directed RNA polymerase</keyword>
<dbReference type="SUPFAM" id="SSF56731">
    <property type="entry name" value="DNA primase core"/>
    <property type="match status" value="1"/>
</dbReference>
<comment type="subunit">
    <text evidence="12">Monomer. Interacts with DnaB.</text>
</comment>
<dbReference type="GO" id="GO:0008270">
    <property type="term" value="F:zinc ion binding"/>
    <property type="evidence" value="ECO:0007669"/>
    <property type="project" value="UniProtKB-UniRule"/>
</dbReference>
<keyword evidence="9" id="KW-0460">Magnesium</keyword>